<dbReference type="Proteomes" id="UP001519504">
    <property type="component" value="Unassembled WGS sequence"/>
</dbReference>
<gene>
    <name evidence="1" type="ORF">G6R29_00310</name>
</gene>
<evidence type="ECO:0008006" key="3">
    <source>
        <dbReference type="Google" id="ProtNLM"/>
    </source>
</evidence>
<evidence type="ECO:0000313" key="1">
    <source>
        <dbReference type="EMBL" id="MBS9338079.1"/>
    </source>
</evidence>
<reference evidence="1 2" key="1">
    <citation type="submission" date="2020-02" db="EMBL/GenBank/DDBJ databases">
        <title>Fructobacillus sp. isolated from paper mulberry of Taiwan.</title>
        <authorList>
            <person name="Lin S.-T."/>
        </authorList>
    </citation>
    <scope>NUCLEOTIDE SEQUENCE [LARGE SCALE GENOMIC DNA]</scope>
    <source>
        <strain evidence="1 2">M2-14</strain>
    </source>
</reference>
<keyword evidence="2" id="KW-1185">Reference proteome</keyword>
<comment type="caution">
    <text evidence="1">The sequence shown here is derived from an EMBL/GenBank/DDBJ whole genome shotgun (WGS) entry which is preliminary data.</text>
</comment>
<dbReference type="Gene3D" id="3.40.630.30">
    <property type="match status" value="1"/>
</dbReference>
<sequence>MEKSNFEVYPVSSLIETEQFDNYTCGNQKLDYFTKQGYKELEKNHVTALTSVYCEDNLVGLYALCASESTDTFVDINRQRTFGGGEHISFHSGY</sequence>
<proteinExistence type="predicted"/>
<protein>
    <recommendedName>
        <fullName evidence="3">Acetyltransferase</fullName>
    </recommendedName>
</protein>
<organism evidence="1 2">
    <name type="scientific">Fructobacillus broussonetiae</name>
    <dbReference type="NCBI Taxonomy" id="2713173"/>
    <lineage>
        <taxon>Bacteria</taxon>
        <taxon>Bacillati</taxon>
        <taxon>Bacillota</taxon>
        <taxon>Bacilli</taxon>
        <taxon>Lactobacillales</taxon>
        <taxon>Lactobacillaceae</taxon>
        <taxon>Fructobacillus</taxon>
    </lineage>
</organism>
<dbReference type="RefSeq" id="WP_213808366.1">
    <property type="nucleotide sequence ID" value="NZ_JAAMFK010000001.1"/>
</dbReference>
<name>A0ABS5QY07_9LACO</name>
<accession>A0ABS5QY07</accession>
<dbReference type="EMBL" id="JAAMFK010000001">
    <property type="protein sequence ID" value="MBS9338079.1"/>
    <property type="molecule type" value="Genomic_DNA"/>
</dbReference>
<evidence type="ECO:0000313" key="2">
    <source>
        <dbReference type="Proteomes" id="UP001519504"/>
    </source>
</evidence>